<evidence type="ECO:0000313" key="3">
    <source>
        <dbReference type="Proteomes" id="UP001174909"/>
    </source>
</evidence>
<evidence type="ECO:0000313" key="2">
    <source>
        <dbReference type="EMBL" id="CAI8031498.1"/>
    </source>
</evidence>
<comment type="caution">
    <text evidence="2">The sequence shown here is derived from an EMBL/GenBank/DDBJ whole genome shotgun (WGS) entry which is preliminary data.</text>
</comment>
<protein>
    <submittedName>
        <fullName evidence="2">Fibroblast growth factor receptor</fullName>
    </submittedName>
</protein>
<dbReference type="EMBL" id="CASHTH010002541">
    <property type="protein sequence ID" value="CAI8031498.1"/>
    <property type="molecule type" value="Genomic_DNA"/>
</dbReference>
<dbReference type="Gene3D" id="1.10.510.10">
    <property type="entry name" value="Transferase(Phosphotransferase) domain 1"/>
    <property type="match status" value="1"/>
</dbReference>
<dbReference type="GO" id="GO:0004714">
    <property type="term" value="F:transmembrane receptor protein tyrosine kinase activity"/>
    <property type="evidence" value="ECO:0007669"/>
    <property type="project" value="TreeGrafter"/>
</dbReference>
<accession>A0AA35SK72</accession>
<dbReference type="PANTHER" id="PTHR24416">
    <property type="entry name" value="TYROSINE-PROTEIN KINASE RECEPTOR"/>
    <property type="match status" value="1"/>
</dbReference>
<keyword evidence="3" id="KW-1185">Reference proteome</keyword>
<proteinExistence type="predicted"/>
<gene>
    <name evidence="2" type="ORF">GBAR_LOCUS17868</name>
</gene>
<name>A0AA35SK72_GEOBA</name>
<dbReference type="GO" id="GO:0005524">
    <property type="term" value="F:ATP binding"/>
    <property type="evidence" value="ECO:0007669"/>
    <property type="project" value="InterPro"/>
</dbReference>
<dbReference type="PANTHER" id="PTHR24416:SF611">
    <property type="entry name" value="TYROSINE-PROTEIN KINASE TRANSMEMBRANE RECEPTOR ROR"/>
    <property type="match status" value="1"/>
</dbReference>
<dbReference type="GO" id="GO:0007169">
    <property type="term" value="P:cell surface receptor protein tyrosine kinase signaling pathway"/>
    <property type="evidence" value="ECO:0007669"/>
    <property type="project" value="TreeGrafter"/>
</dbReference>
<dbReference type="InterPro" id="IPR050122">
    <property type="entry name" value="RTK"/>
</dbReference>
<dbReference type="InterPro" id="IPR000719">
    <property type="entry name" value="Prot_kinase_dom"/>
</dbReference>
<organism evidence="2 3">
    <name type="scientific">Geodia barretti</name>
    <name type="common">Barrett's horny sponge</name>
    <dbReference type="NCBI Taxonomy" id="519541"/>
    <lineage>
        <taxon>Eukaryota</taxon>
        <taxon>Metazoa</taxon>
        <taxon>Porifera</taxon>
        <taxon>Demospongiae</taxon>
        <taxon>Heteroscleromorpha</taxon>
        <taxon>Tetractinellida</taxon>
        <taxon>Astrophorina</taxon>
        <taxon>Geodiidae</taxon>
        <taxon>Geodia</taxon>
    </lineage>
</organism>
<dbReference type="GO" id="GO:0005886">
    <property type="term" value="C:plasma membrane"/>
    <property type="evidence" value="ECO:0007669"/>
    <property type="project" value="TreeGrafter"/>
</dbReference>
<dbReference type="SUPFAM" id="SSF56112">
    <property type="entry name" value="Protein kinase-like (PK-like)"/>
    <property type="match status" value="1"/>
</dbReference>
<dbReference type="Proteomes" id="UP001174909">
    <property type="component" value="Unassembled WGS sequence"/>
</dbReference>
<dbReference type="InterPro" id="IPR001245">
    <property type="entry name" value="Ser-Thr/Tyr_kinase_cat_dom"/>
</dbReference>
<feature type="domain" description="Protein kinase" evidence="1">
    <location>
        <begin position="1"/>
        <end position="113"/>
    </location>
</feature>
<dbReference type="SMART" id="SM00219">
    <property type="entry name" value="TyrKc"/>
    <property type="match status" value="1"/>
</dbReference>
<dbReference type="PROSITE" id="PS50011">
    <property type="entry name" value="PROTEIN_KINASE_DOM"/>
    <property type="match status" value="1"/>
</dbReference>
<sequence length="136" mass="15600">MALESLNDGIFSEKTDVWSFGVTCWEVFSLGKNPYPGVDPFSLIRYLERGERLDKPLNAACSQEMWGDEQFTLYSCLLSVYIIIYDVMKECSERKPWKRPSFSQLVTVISTSLERMAGYLDLNSLVPTTDMKTIVF</sequence>
<dbReference type="AlphaFoldDB" id="A0AA35SK72"/>
<reference evidence="2" key="1">
    <citation type="submission" date="2023-03" db="EMBL/GenBank/DDBJ databases">
        <authorList>
            <person name="Steffen K."/>
            <person name="Cardenas P."/>
        </authorList>
    </citation>
    <scope>NUCLEOTIDE SEQUENCE</scope>
</reference>
<evidence type="ECO:0000259" key="1">
    <source>
        <dbReference type="PROSITE" id="PS50011"/>
    </source>
</evidence>
<dbReference type="InterPro" id="IPR011009">
    <property type="entry name" value="Kinase-like_dom_sf"/>
</dbReference>
<dbReference type="GO" id="GO:0043235">
    <property type="term" value="C:receptor complex"/>
    <property type="evidence" value="ECO:0007669"/>
    <property type="project" value="TreeGrafter"/>
</dbReference>
<dbReference type="InterPro" id="IPR020635">
    <property type="entry name" value="Tyr_kinase_cat_dom"/>
</dbReference>
<keyword evidence="2" id="KW-0675">Receptor</keyword>
<dbReference type="Pfam" id="PF07714">
    <property type="entry name" value="PK_Tyr_Ser-Thr"/>
    <property type="match status" value="1"/>
</dbReference>